<feature type="transmembrane region" description="Helical" evidence="2">
    <location>
        <begin position="649"/>
        <end position="668"/>
    </location>
</feature>
<feature type="chain" id="PRO_5039297296" description="2-oxoglutarate dehydrogenase" evidence="3">
    <location>
        <begin position="32"/>
        <end position="737"/>
    </location>
</feature>
<dbReference type="AlphaFoldDB" id="A0A0M2HN71"/>
<feature type="region of interest" description="Disordered" evidence="1">
    <location>
        <begin position="292"/>
        <end position="326"/>
    </location>
</feature>
<keyword evidence="2" id="KW-1133">Transmembrane helix</keyword>
<dbReference type="OrthoDB" id="4985746at2"/>
<comment type="caution">
    <text evidence="4">The sequence shown here is derived from an EMBL/GenBank/DDBJ whole genome shotgun (WGS) entry which is preliminary data.</text>
</comment>
<dbReference type="PATRIC" id="fig|273678.4.peg.1779"/>
<feature type="signal peptide" evidence="3">
    <location>
        <begin position="1"/>
        <end position="31"/>
    </location>
</feature>
<feature type="compositionally biased region" description="Low complexity" evidence="1">
    <location>
        <begin position="700"/>
        <end position="728"/>
    </location>
</feature>
<evidence type="ECO:0008006" key="6">
    <source>
        <dbReference type="Google" id="ProtNLM"/>
    </source>
</evidence>
<dbReference type="STRING" id="273678.RS84_01775"/>
<accession>A0A0M2HN71</accession>
<organism evidence="4 5">
    <name type="scientific">Microbacterium hydrocarbonoxydans</name>
    <dbReference type="NCBI Taxonomy" id="273678"/>
    <lineage>
        <taxon>Bacteria</taxon>
        <taxon>Bacillati</taxon>
        <taxon>Actinomycetota</taxon>
        <taxon>Actinomycetes</taxon>
        <taxon>Micrococcales</taxon>
        <taxon>Microbacteriaceae</taxon>
        <taxon>Microbacterium</taxon>
    </lineage>
</organism>
<feature type="region of interest" description="Disordered" evidence="1">
    <location>
        <begin position="674"/>
        <end position="737"/>
    </location>
</feature>
<dbReference type="EMBL" id="JYJB01000008">
    <property type="protein sequence ID" value="KJL48146.1"/>
    <property type="molecule type" value="Genomic_DNA"/>
</dbReference>
<evidence type="ECO:0000256" key="1">
    <source>
        <dbReference type="SAM" id="MobiDB-lite"/>
    </source>
</evidence>
<feature type="compositionally biased region" description="Acidic residues" evidence="1">
    <location>
        <begin position="680"/>
        <end position="692"/>
    </location>
</feature>
<sequence>MTVTIFENGFRARLACGTVAFAMALGTGVVAAPAAQAAQGDAEPPVLHVSAGSNGVVAPGLPTTASVTVENTADQALPSGRVTVSINRTPLAGEDAVSSWLDSDDVSGDFDVIAEDSTEQVDAGASVTTSLAIPEEVLATLAPGVYPVRAALSGTDATSGADVSTASVLVISADPHPPVTVFVPITATPADGAALLSSDELTELTAADGDLTAQLDGVSGTSAVLAIDPAIVAAIRVLGSSAPTTAVDWLARLENLPNERFALQFADADATTQAQADLPALLTPTTLTPFLDPANFSSAPPASAGPTPTGTPAPSPSGGPALPGDDALTAIDRAAEGILWPRADVTHEDLEAFRSYLGGTATTILPSTAVGGVVGGHANVGAEDVLVTDSAASDALSDAAGESDAEARAQSLAAANAFLYLAAQATSATLAIGLDRDENRTSDALRDAVTTVDSPGVNLTSLRAELSVDAAMDPEAEQDRGASLQLLLSDEQTLGQFSTILDDPQVLLSPERIRIMRTIGAGLGATRFDEALSDHRQATRETLDSVGIPPASTIQLLSANADLPFAVRNDLPWPVNVVLTVLPSDPRLEVESVTRATIPAGTTTRVKVPVSARVGSGELDLRLSLTSPTGVPLGQSQTVRVAVRAEWEGIGLAIFGSLIVILIVLGVVRTVHRRRKGADAETEASGEDDEATATDVVEQPASSPDASPSDPGSAAAADDAAATSTPTDVVDTKKDSQ</sequence>
<keyword evidence="5" id="KW-1185">Reference proteome</keyword>
<proteinExistence type="predicted"/>
<keyword evidence="3" id="KW-0732">Signal</keyword>
<evidence type="ECO:0000256" key="2">
    <source>
        <dbReference type="SAM" id="Phobius"/>
    </source>
</evidence>
<evidence type="ECO:0000313" key="5">
    <source>
        <dbReference type="Proteomes" id="UP000033900"/>
    </source>
</evidence>
<gene>
    <name evidence="4" type="ORF">RS84_01775</name>
</gene>
<feature type="compositionally biased region" description="Low complexity" evidence="1">
    <location>
        <begin position="292"/>
        <end position="308"/>
    </location>
</feature>
<keyword evidence="2" id="KW-0472">Membrane</keyword>
<reference evidence="4 5" key="1">
    <citation type="submission" date="2015-02" db="EMBL/GenBank/DDBJ databases">
        <title>Draft genome sequences of ten Microbacterium spp. with emphasis on heavy metal contaminated environments.</title>
        <authorList>
            <person name="Corretto E."/>
        </authorList>
    </citation>
    <scope>NUCLEOTIDE SEQUENCE [LARGE SCALE GENOMIC DNA]</scope>
    <source>
        <strain evidence="4 5">SA35</strain>
    </source>
</reference>
<dbReference type="InterPro" id="IPR046112">
    <property type="entry name" value="DUF6049"/>
</dbReference>
<dbReference type="Proteomes" id="UP000033900">
    <property type="component" value="Unassembled WGS sequence"/>
</dbReference>
<protein>
    <recommendedName>
        <fullName evidence="6">2-oxoglutarate dehydrogenase</fullName>
    </recommendedName>
</protein>
<dbReference type="RefSeq" id="WP_152641784.1">
    <property type="nucleotide sequence ID" value="NZ_JYJB01000008.1"/>
</dbReference>
<evidence type="ECO:0000256" key="3">
    <source>
        <dbReference type="SAM" id="SignalP"/>
    </source>
</evidence>
<evidence type="ECO:0000313" key="4">
    <source>
        <dbReference type="EMBL" id="KJL48146.1"/>
    </source>
</evidence>
<dbReference type="Pfam" id="PF19516">
    <property type="entry name" value="DUF6049"/>
    <property type="match status" value="1"/>
</dbReference>
<keyword evidence="2" id="KW-0812">Transmembrane</keyword>
<name>A0A0M2HN71_9MICO</name>